<evidence type="ECO:0000313" key="2">
    <source>
        <dbReference type="Proteomes" id="UP000076532"/>
    </source>
</evidence>
<evidence type="ECO:0000313" key="1">
    <source>
        <dbReference type="EMBL" id="KZP14964.1"/>
    </source>
</evidence>
<keyword evidence="2" id="KW-1185">Reference proteome</keyword>
<evidence type="ECO:0008006" key="3">
    <source>
        <dbReference type="Google" id="ProtNLM"/>
    </source>
</evidence>
<dbReference type="OrthoDB" id="2977329at2759"/>
<proteinExistence type="predicted"/>
<protein>
    <recommendedName>
        <fullName evidence="3">F-box domain-containing protein</fullName>
    </recommendedName>
</protein>
<dbReference type="EMBL" id="KV417610">
    <property type="protein sequence ID" value="KZP14964.1"/>
    <property type="molecule type" value="Genomic_DNA"/>
</dbReference>
<dbReference type="AlphaFoldDB" id="A0A166DQD4"/>
<gene>
    <name evidence="1" type="ORF">FIBSPDRAFT_935485</name>
</gene>
<reference evidence="1 2" key="1">
    <citation type="journal article" date="2016" name="Mol. Biol. Evol.">
        <title>Comparative Genomics of Early-Diverging Mushroom-Forming Fungi Provides Insights into the Origins of Lignocellulose Decay Capabilities.</title>
        <authorList>
            <person name="Nagy L.G."/>
            <person name="Riley R."/>
            <person name="Tritt A."/>
            <person name="Adam C."/>
            <person name="Daum C."/>
            <person name="Floudas D."/>
            <person name="Sun H."/>
            <person name="Yadav J.S."/>
            <person name="Pangilinan J."/>
            <person name="Larsson K.H."/>
            <person name="Matsuura K."/>
            <person name="Barry K."/>
            <person name="Labutti K."/>
            <person name="Kuo R."/>
            <person name="Ohm R.A."/>
            <person name="Bhattacharya S.S."/>
            <person name="Shirouzu T."/>
            <person name="Yoshinaga Y."/>
            <person name="Martin F.M."/>
            <person name="Grigoriev I.V."/>
            <person name="Hibbett D.S."/>
        </authorList>
    </citation>
    <scope>NUCLEOTIDE SEQUENCE [LARGE SCALE GENOMIC DNA]</scope>
    <source>
        <strain evidence="1 2">CBS 109695</strain>
    </source>
</reference>
<name>A0A166DQD4_9AGAM</name>
<organism evidence="1 2">
    <name type="scientific">Athelia psychrophila</name>
    <dbReference type="NCBI Taxonomy" id="1759441"/>
    <lineage>
        <taxon>Eukaryota</taxon>
        <taxon>Fungi</taxon>
        <taxon>Dikarya</taxon>
        <taxon>Basidiomycota</taxon>
        <taxon>Agaricomycotina</taxon>
        <taxon>Agaricomycetes</taxon>
        <taxon>Agaricomycetidae</taxon>
        <taxon>Atheliales</taxon>
        <taxon>Atheliaceae</taxon>
        <taxon>Athelia</taxon>
    </lineage>
</organism>
<dbReference type="Proteomes" id="UP000076532">
    <property type="component" value="Unassembled WGS sequence"/>
</dbReference>
<sequence>MLIIEDGTCSKRPQEMADAIIDFLHDDRVSLIACSLASRLLLPETRHHLFSKVTLTAESISRFVMLLEDSSPHAIASSIHTLVLSHSYHPWSIAAIDRLTAQLRSVKCLKLSHINLLSPDRHHGVCDARSRRPVQELITRLESVEELEFDKVHVDSIYHLMDVVYASPKLKWLSLGALNPRGPVTLPLPLAADTAARARLADGPCFSLRRLNLETDKPVISQSIMEWMMARNPVPTVHEMICAVGDLKNPTLHEIVRRVGGSVMRLRIERIAGRPPLIPNFHVLSEFTSITHLHLGLVAPWQGTDPAVILPIAQALACVKSPHIRLITIEAHSHIHGFKTMLDWQGIADVLAAPQFADLQSLRVRWRENGRVMREAQAGMEDFRKNGLLALLAEPGGVA</sequence>
<accession>A0A166DQD4</accession>